<dbReference type="Gene3D" id="1.20.58.530">
    <property type="match status" value="1"/>
</dbReference>
<evidence type="ECO:0000256" key="9">
    <source>
        <dbReference type="SAM" id="Coils"/>
    </source>
</evidence>
<dbReference type="GO" id="GO:0016020">
    <property type="term" value="C:membrane"/>
    <property type="evidence" value="ECO:0007669"/>
    <property type="project" value="TreeGrafter"/>
</dbReference>
<dbReference type="PhylomeDB" id="T1JHV8"/>
<evidence type="ECO:0000256" key="1">
    <source>
        <dbReference type="ARBA" id="ARBA00022737"/>
    </source>
</evidence>
<dbReference type="InterPro" id="IPR036961">
    <property type="entry name" value="Kinesin_motor_dom_sf"/>
</dbReference>
<evidence type="ECO:0000256" key="5">
    <source>
        <dbReference type="ARBA" id="ARBA00023123"/>
    </source>
</evidence>
<keyword evidence="4 9" id="KW-0175">Coiled coil</keyword>
<dbReference type="EnsemblMetazoa" id="SMAR013439-RA">
    <property type="protein sequence ID" value="SMAR013439-PA"/>
    <property type="gene ID" value="SMAR013439"/>
</dbReference>
<feature type="region of interest" description="Disordered" evidence="10">
    <location>
        <begin position="582"/>
        <end position="655"/>
    </location>
</feature>
<dbReference type="SMART" id="SM00015">
    <property type="entry name" value="IQ"/>
    <property type="match status" value="6"/>
</dbReference>
<evidence type="ECO:0000256" key="3">
    <source>
        <dbReference type="ARBA" id="ARBA00022840"/>
    </source>
</evidence>
<dbReference type="Pfam" id="PF00063">
    <property type="entry name" value="Myosin_head"/>
    <property type="match status" value="1"/>
</dbReference>
<evidence type="ECO:0000256" key="4">
    <source>
        <dbReference type="ARBA" id="ARBA00023054"/>
    </source>
</evidence>
<dbReference type="GO" id="GO:0005524">
    <property type="term" value="F:ATP binding"/>
    <property type="evidence" value="ECO:0007669"/>
    <property type="project" value="UniProtKB-KW"/>
</dbReference>
<feature type="compositionally biased region" description="Acidic residues" evidence="10">
    <location>
        <begin position="610"/>
        <end position="619"/>
    </location>
</feature>
<feature type="compositionally biased region" description="Basic and acidic residues" evidence="10">
    <location>
        <begin position="646"/>
        <end position="655"/>
    </location>
</feature>
<evidence type="ECO:0000313" key="13">
    <source>
        <dbReference type="Proteomes" id="UP000014500"/>
    </source>
</evidence>
<evidence type="ECO:0000259" key="11">
    <source>
        <dbReference type="PROSITE" id="PS51456"/>
    </source>
</evidence>
<evidence type="ECO:0000256" key="10">
    <source>
        <dbReference type="SAM" id="MobiDB-lite"/>
    </source>
</evidence>
<dbReference type="Proteomes" id="UP000014500">
    <property type="component" value="Unassembled WGS sequence"/>
</dbReference>
<dbReference type="Gene3D" id="1.20.5.190">
    <property type="match status" value="3"/>
</dbReference>
<dbReference type="SMART" id="SM00242">
    <property type="entry name" value="MYSc"/>
    <property type="match status" value="1"/>
</dbReference>
<keyword evidence="3" id="KW-0067">ATP-binding</keyword>
<dbReference type="PROSITE" id="PS50096">
    <property type="entry name" value="IQ"/>
    <property type="match status" value="5"/>
</dbReference>
<dbReference type="GO" id="GO:0051015">
    <property type="term" value="F:actin filament binding"/>
    <property type="evidence" value="ECO:0007669"/>
    <property type="project" value="TreeGrafter"/>
</dbReference>
<dbReference type="Pfam" id="PF25966">
    <property type="entry name" value="Myo5a"/>
    <property type="match status" value="1"/>
</dbReference>
<dbReference type="InterPro" id="IPR001609">
    <property type="entry name" value="Myosin_head_motor_dom-like"/>
</dbReference>
<dbReference type="GO" id="GO:0007015">
    <property type="term" value="P:actin filament organization"/>
    <property type="evidence" value="ECO:0007669"/>
    <property type="project" value="TreeGrafter"/>
</dbReference>
<dbReference type="PANTHER" id="PTHR13140:SF706">
    <property type="entry name" value="DILUTE CLASS UNCONVENTIONAL MYOSIN, ISOFORM C"/>
    <property type="match status" value="1"/>
</dbReference>
<evidence type="ECO:0000256" key="8">
    <source>
        <dbReference type="PROSITE-ProRule" id="PRU00782"/>
    </source>
</evidence>
<feature type="compositionally biased region" description="Polar residues" evidence="10">
    <location>
        <begin position="591"/>
        <end position="609"/>
    </location>
</feature>
<dbReference type="STRING" id="126957.T1JHV8"/>
<keyword evidence="6" id="KW-0505">Motor protein</keyword>
<feature type="domain" description="Myosin motor" evidence="11">
    <location>
        <begin position="1"/>
        <end position="253"/>
    </location>
</feature>
<dbReference type="Gene3D" id="6.20.240.20">
    <property type="match status" value="1"/>
</dbReference>
<keyword evidence="2" id="KW-0547">Nucleotide-binding</keyword>
<evidence type="ECO:0000256" key="6">
    <source>
        <dbReference type="ARBA" id="ARBA00023175"/>
    </source>
</evidence>
<dbReference type="HOGENOM" id="CLU_375681_0_0_1"/>
<dbReference type="Gene3D" id="3.40.850.10">
    <property type="entry name" value="Kinesin motor domain"/>
    <property type="match status" value="1"/>
</dbReference>
<reference evidence="12" key="2">
    <citation type="submission" date="2015-02" db="UniProtKB">
        <authorList>
            <consortium name="EnsemblMetazoa"/>
        </authorList>
    </citation>
    <scope>IDENTIFICATION</scope>
</reference>
<evidence type="ECO:0000313" key="12">
    <source>
        <dbReference type="EnsemblMetazoa" id="SMAR013439-PA"/>
    </source>
</evidence>
<dbReference type="InterPro" id="IPR000048">
    <property type="entry name" value="IQ_motif_EF-hand-BS"/>
</dbReference>
<dbReference type="FunFam" id="1.20.5.190:FF:000001">
    <property type="entry name" value="unconventional myosin-Va"/>
    <property type="match status" value="1"/>
</dbReference>
<evidence type="ECO:0000256" key="2">
    <source>
        <dbReference type="ARBA" id="ARBA00022741"/>
    </source>
</evidence>
<keyword evidence="5 8" id="KW-0518">Myosin</keyword>
<feature type="compositionally biased region" description="Basic and acidic residues" evidence="10">
    <location>
        <begin position="712"/>
        <end position="723"/>
    </location>
</feature>
<dbReference type="PANTHER" id="PTHR13140">
    <property type="entry name" value="MYOSIN"/>
    <property type="match status" value="1"/>
</dbReference>
<accession>T1JHV8</accession>
<keyword evidence="7 8" id="KW-0009">Actin-binding</keyword>
<keyword evidence="13" id="KW-1185">Reference proteome</keyword>
<evidence type="ECO:0000256" key="7">
    <source>
        <dbReference type="ARBA" id="ARBA00023203"/>
    </source>
</evidence>
<protein>
    <recommendedName>
        <fullName evidence="11">Myosin motor domain-containing protein</fullName>
    </recommendedName>
</protein>
<dbReference type="GO" id="GO:0005737">
    <property type="term" value="C:cytoplasm"/>
    <property type="evidence" value="ECO:0007669"/>
    <property type="project" value="TreeGrafter"/>
</dbReference>
<name>T1JHV8_STRMM</name>
<reference evidence="13" key="1">
    <citation type="submission" date="2011-05" db="EMBL/GenBank/DDBJ databases">
        <authorList>
            <person name="Richards S.R."/>
            <person name="Qu J."/>
            <person name="Jiang H."/>
            <person name="Jhangiani S.N."/>
            <person name="Agravi P."/>
            <person name="Goodspeed R."/>
            <person name="Gross S."/>
            <person name="Mandapat C."/>
            <person name="Jackson L."/>
            <person name="Mathew T."/>
            <person name="Pu L."/>
            <person name="Thornton R."/>
            <person name="Saada N."/>
            <person name="Wilczek-Boney K.B."/>
            <person name="Lee S."/>
            <person name="Kovar C."/>
            <person name="Wu Y."/>
            <person name="Scherer S.E."/>
            <person name="Worley K.C."/>
            <person name="Muzny D.M."/>
            <person name="Gibbs R."/>
        </authorList>
    </citation>
    <scope>NUCLEOTIDE SEQUENCE</scope>
    <source>
        <strain evidence="13">Brora</strain>
    </source>
</reference>
<proteinExistence type="inferred from homology"/>
<comment type="caution">
    <text evidence="8">Lacks conserved residue(s) required for the propagation of feature annotation.</text>
</comment>
<feature type="coiled-coil region" evidence="9">
    <location>
        <begin position="405"/>
        <end position="533"/>
    </location>
</feature>
<dbReference type="OMA" id="MSACKAN"/>
<dbReference type="eggNOG" id="KOG0160">
    <property type="taxonomic scope" value="Eukaryota"/>
</dbReference>
<feature type="compositionally biased region" description="Basic and acidic residues" evidence="10">
    <location>
        <begin position="626"/>
        <end position="638"/>
    </location>
</feature>
<dbReference type="InterPro" id="IPR027417">
    <property type="entry name" value="P-loop_NTPase"/>
</dbReference>
<feature type="region of interest" description="Actin-binding" evidence="8">
    <location>
        <begin position="132"/>
        <end position="154"/>
    </location>
</feature>
<dbReference type="EMBL" id="JH431845">
    <property type="status" value="NOT_ANNOTATED_CDS"/>
    <property type="molecule type" value="Genomic_DNA"/>
</dbReference>
<dbReference type="Gene3D" id="1.20.120.720">
    <property type="entry name" value="Myosin VI head, motor domain, U50 subdomain"/>
    <property type="match status" value="1"/>
</dbReference>
<dbReference type="PROSITE" id="PS51456">
    <property type="entry name" value="MYOSIN_MOTOR"/>
    <property type="match status" value="1"/>
</dbReference>
<dbReference type="SUPFAM" id="SSF52540">
    <property type="entry name" value="P-loop containing nucleoside triphosphate hydrolases"/>
    <property type="match status" value="2"/>
</dbReference>
<dbReference type="GO" id="GO:0016459">
    <property type="term" value="C:myosin complex"/>
    <property type="evidence" value="ECO:0007669"/>
    <property type="project" value="UniProtKB-KW"/>
</dbReference>
<organism evidence="12 13">
    <name type="scientific">Strigamia maritima</name>
    <name type="common">European centipede</name>
    <name type="synonym">Geophilus maritimus</name>
    <dbReference type="NCBI Taxonomy" id="126957"/>
    <lineage>
        <taxon>Eukaryota</taxon>
        <taxon>Metazoa</taxon>
        <taxon>Ecdysozoa</taxon>
        <taxon>Arthropoda</taxon>
        <taxon>Myriapoda</taxon>
        <taxon>Chilopoda</taxon>
        <taxon>Pleurostigmophora</taxon>
        <taxon>Geophilomorpha</taxon>
        <taxon>Linotaeniidae</taxon>
        <taxon>Strigamia</taxon>
    </lineage>
</organism>
<dbReference type="Pfam" id="PF00612">
    <property type="entry name" value="IQ"/>
    <property type="match status" value="5"/>
</dbReference>
<sequence length="739" mass="85685">MGVLDLLDEECKMPKGSDATWVQKLYDKCNKSKHFMKPRLSNTAFIVCHFADKVQYECYGFLGKNRDTVMEEQINILKASHYELVADLFMDSDKSSFLTPKTIVKVTPAAKAGSGSAKQHKQTVGSQFRASLTLLMTTLNSTTPHYVRCIKPNDEKSSFKFEPKRAVQQLRACGVLETIRISAAGFPSRWPYQDFFSRYRVLITSKDIKRTDMKTTSEKILQNIIKDDDKFKFGKTKIFFRAGQVAYLEKLRADRLRSCCIMIQKRVKGWVQQKKYRLIQNCVLRIQTRIRGYQARKQAKFIRETRAATRIQKLVRGFVQRRKYVAICRSVLAVQRFARGKWARIRFENLRRYCMAVIIQKWIRGWLARRAFKKNVAHIVFLQSCVRRKIARKEFKRLKVEARSVEHIKKLNKGLENKIISMQQKNGELVKEINSLKASVQDTQALTVEINELRGKERVSKEASNKIAQLEEELAVLRQTLEKEIGEKVDLINEKDYLESKQREMEKAFNEENNRLTQELKSVTELQQKMKKEAEDSVKQRIDDESKMLLDEFNSERGAHQKLLKDYARLEQRFDNLQNELNRVRGEPTHSRNPSNVSTLSIHTDTTETIGDELPDDDIGYGSVHSQDRRSKLDRGDWDQVSPKDYSPDSDKKGQVTKLEDVSLVLKLQQKLKEVESAKLRLEKKLESIENDSPKDEAKRAQEQIRLQELEMENAKQKGDLKTLRAAAAKGSDNEELIG</sequence>
<comment type="similarity">
    <text evidence="8">Belongs to the TRAFAC class myosin-kinesin ATPase superfamily. Myosin family.</text>
</comment>
<dbReference type="InterPro" id="IPR058662">
    <property type="entry name" value="Myo5a/b_dom"/>
</dbReference>
<dbReference type="AlphaFoldDB" id="T1JHV8"/>
<dbReference type="GO" id="GO:0000146">
    <property type="term" value="F:microfilament motor activity"/>
    <property type="evidence" value="ECO:0007669"/>
    <property type="project" value="TreeGrafter"/>
</dbReference>
<feature type="region of interest" description="Disordered" evidence="10">
    <location>
        <begin position="712"/>
        <end position="739"/>
    </location>
</feature>
<keyword evidence="1" id="KW-0677">Repeat</keyword>